<keyword evidence="5" id="KW-1185">Reference proteome</keyword>
<dbReference type="SUPFAM" id="SSF52540">
    <property type="entry name" value="P-loop containing nucleoside triphosphate hydrolases"/>
    <property type="match status" value="2"/>
</dbReference>
<evidence type="ECO:0000256" key="1">
    <source>
        <dbReference type="ARBA" id="ARBA00023054"/>
    </source>
</evidence>
<dbReference type="Gene3D" id="3.40.50.300">
    <property type="entry name" value="P-loop containing nucleotide triphosphate hydrolases"/>
    <property type="match status" value="2"/>
</dbReference>
<protein>
    <recommendedName>
        <fullName evidence="3">AAA+ ATPase domain-containing protein</fullName>
    </recommendedName>
</protein>
<dbReference type="EMBL" id="CP026995">
    <property type="protein sequence ID" value="QLH05996.1"/>
    <property type="molecule type" value="Genomic_DNA"/>
</dbReference>
<dbReference type="AlphaFoldDB" id="A0A7D5R0R8"/>
<dbReference type="Pfam" id="PF13476">
    <property type="entry name" value="AAA_23"/>
    <property type="match status" value="1"/>
</dbReference>
<evidence type="ECO:0000313" key="4">
    <source>
        <dbReference type="EMBL" id="QLH05996.1"/>
    </source>
</evidence>
<dbReference type="KEGG" id="nue:C5F50_02080"/>
<dbReference type="SUPFAM" id="SSF75712">
    <property type="entry name" value="Rad50 coiled-coil Zn hook"/>
    <property type="match status" value="1"/>
</dbReference>
<keyword evidence="1 2" id="KW-0175">Coiled coil</keyword>
<dbReference type="Pfam" id="PF13558">
    <property type="entry name" value="SbcC_Walker_B"/>
    <property type="match status" value="1"/>
</dbReference>
<dbReference type="InterPro" id="IPR038729">
    <property type="entry name" value="Rad50/SbcC_AAA"/>
</dbReference>
<feature type="coiled-coil region" evidence="2">
    <location>
        <begin position="308"/>
        <end position="380"/>
    </location>
</feature>
<sequence length="808" mass="93319">MQINSIELENFRRYKEEIIEFPTGLIGIVGRNGVGKSTLVEALAWCLYGSDAARTKQDEIKRSQAKEREKCRVIIELTFESDALKIERILSGKNFTPSANLYLNGNPNPHVSGTKAVTDYITHRTKMDYVAFITSIFARQKDLDGLTGMTGATRRKTILRLLRIDQIEDAIKMIKEDSKQNELQIQQIEKYVKDVSILEKELQNMQTQVQIRQKSITINQKKVNILKKSLEEHEHRFSILEEKYVKHQEINTKIEGLKGLIQGHNQEKITLTKKLDESLEAKKVLNKLKPKLDKFEKIKKIKVELDSLELKFTEKSSLEDQLKNCKNKISDMQTKISSFHESIKSYGNLDSKINLMNEELRKLEDDLNNQKQQQNQIDSKIFEKASRKNELNAELIEIQELGDKSECPKCKRPLEDTVEKLVGIITQNIQSITKEIDSFTKEQEIILKHTDNVGKQITLKKQEREEIENQIQIKNNLLTKIGENTKILESYQDEEKTIQNNLFNFKGINYDKAKHEEIKSEFQKLEKIYQNSIALNEHVKQIDILNSQVDLVGKDIDTSTKQLHSKNTELTTINFNETEYQKVKGKKYEANIEHQTNRENLIKEEQELLQVKDQIQQQENTIKEEKQKQDEIKKIQSTLQELSTLKKLMIDFKSDLMVRIKPQLAAKTSSLLKQITNGRYTSVDFDDDFTLKINDEGINHNIKRFSGGETDLVNLCLRIAISEELSQRSGGSGTQIIILDEIFGSQDERRKASILQALHELTSKFRQILLITHVEDVKDALPYVLNITENPDNTVSIEEEGTLPIPIE</sequence>
<feature type="coiled-coil region" evidence="2">
    <location>
        <begin position="164"/>
        <end position="250"/>
    </location>
</feature>
<dbReference type="InterPro" id="IPR003593">
    <property type="entry name" value="AAA+_ATPase"/>
</dbReference>
<dbReference type="PANTHER" id="PTHR32114:SF2">
    <property type="entry name" value="ABC TRANSPORTER ABCH.3"/>
    <property type="match status" value="1"/>
</dbReference>
<accession>A0A7D5R0R8</accession>
<dbReference type="SMART" id="SM00382">
    <property type="entry name" value="AAA"/>
    <property type="match status" value="1"/>
</dbReference>
<dbReference type="GeneID" id="56066812"/>
<dbReference type="RefSeq" id="WP_179372059.1">
    <property type="nucleotide sequence ID" value="NZ_CP026995.1"/>
</dbReference>
<dbReference type="OrthoDB" id="25344at2157"/>
<feature type="domain" description="AAA+ ATPase" evidence="3">
    <location>
        <begin position="22"/>
        <end position="792"/>
    </location>
</feature>
<reference evidence="4 5" key="1">
    <citation type="submission" date="2018-02" db="EMBL/GenBank/DDBJ databases">
        <title>Complete genome of Nitrosopumilus ureaphilus PS0.</title>
        <authorList>
            <person name="Qin W."/>
            <person name="Zheng Y."/>
            <person name="Stahl D.A."/>
        </authorList>
    </citation>
    <scope>NUCLEOTIDE SEQUENCE [LARGE SCALE GENOMIC DNA]</scope>
    <source>
        <strain evidence="4 5">PS0</strain>
    </source>
</reference>
<proteinExistence type="predicted"/>
<dbReference type="Proteomes" id="UP000509478">
    <property type="component" value="Chromosome"/>
</dbReference>
<dbReference type="InterPro" id="IPR027417">
    <property type="entry name" value="P-loop_NTPase"/>
</dbReference>
<name>A0A7D5R0R8_9ARCH</name>
<organism evidence="4 5">
    <name type="scientific">Nitrosopumilus ureiphilus</name>
    <dbReference type="NCBI Taxonomy" id="1470067"/>
    <lineage>
        <taxon>Archaea</taxon>
        <taxon>Nitrososphaerota</taxon>
        <taxon>Nitrososphaeria</taxon>
        <taxon>Nitrosopumilales</taxon>
        <taxon>Nitrosopumilaceae</taxon>
        <taxon>Nitrosopumilus</taxon>
    </lineage>
</organism>
<feature type="coiled-coil region" evidence="2">
    <location>
        <begin position="598"/>
        <end position="645"/>
    </location>
</feature>
<evidence type="ECO:0000256" key="2">
    <source>
        <dbReference type="SAM" id="Coils"/>
    </source>
</evidence>
<gene>
    <name evidence="4" type="ORF">C5F50_02080</name>
</gene>
<evidence type="ECO:0000259" key="3">
    <source>
        <dbReference type="SMART" id="SM00382"/>
    </source>
</evidence>
<dbReference type="PANTHER" id="PTHR32114">
    <property type="entry name" value="ABC TRANSPORTER ABCH.3"/>
    <property type="match status" value="1"/>
</dbReference>
<evidence type="ECO:0000313" key="5">
    <source>
        <dbReference type="Proteomes" id="UP000509478"/>
    </source>
</evidence>